<dbReference type="InterPro" id="IPR012337">
    <property type="entry name" value="RNaseH-like_sf"/>
</dbReference>
<reference evidence="2" key="3">
    <citation type="journal article" date="2017" name="Nature">
        <title>Genome sequence of the progenitor of the wheat D genome Aegilops tauschii.</title>
        <authorList>
            <person name="Luo M.C."/>
            <person name="Gu Y.Q."/>
            <person name="Puiu D."/>
            <person name="Wang H."/>
            <person name="Twardziok S.O."/>
            <person name="Deal K.R."/>
            <person name="Huo N."/>
            <person name="Zhu T."/>
            <person name="Wang L."/>
            <person name="Wang Y."/>
            <person name="McGuire P.E."/>
            <person name="Liu S."/>
            <person name="Long H."/>
            <person name="Ramasamy R.K."/>
            <person name="Rodriguez J.C."/>
            <person name="Van S.L."/>
            <person name="Yuan L."/>
            <person name="Wang Z."/>
            <person name="Xia Z."/>
            <person name="Xiao L."/>
            <person name="Anderson O.D."/>
            <person name="Ouyang S."/>
            <person name="Liang Y."/>
            <person name="Zimin A.V."/>
            <person name="Pertea G."/>
            <person name="Qi P."/>
            <person name="Bennetzen J.L."/>
            <person name="Dai X."/>
            <person name="Dawson M.W."/>
            <person name="Muller H.G."/>
            <person name="Kugler K."/>
            <person name="Rivarola-Duarte L."/>
            <person name="Spannagl M."/>
            <person name="Mayer K.F.X."/>
            <person name="Lu F.H."/>
            <person name="Bevan M.W."/>
            <person name="Leroy P."/>
            <person name="Li P."/>
            <person name="You F.M."/>
            <person name="Sun Q."/>
            <person name="Liu Z."/>
            <person name="Lyons E."/>
            <person name="Wicker T."/>
            <person name="Salzberg S.L."/>
            <person name="Devos K.M."/>
            <person name="Dvorak J."/>
        </authorList>
    </citation>
    <scope>NUCLEOTIDE SEQUENCE [LARGE SCALE GENOMIC DNA]</scope>
    <source>
        <strain evidence="2">cv. AL8/78</strain>
    </source>
</reference>
<evidence type="ECO:0000313" key="2">
    <source>
        <dbReference type="EnsemblPlants" id="AET2Gv21212500.2"/>
    </source>
</evidence>
<accession>A0A453DET0</accession>
<dbReference type="AlphaFoldDB" id="A0A453DET0"/>
<name>A0A453DET0_AEGTS</name>
<reference evidence="3" key="2">
    <citation type="journal article" date="2017" name="Nat. Plants">
        <title>The Aegilops tauschii genome reveals multiple impacts of transposons.</title>
        <authorList>
            <person name="Zhao G."/>
            <person name="Zou C."/>
            <person name="Li K."/>
            <person name="Wang K."/>
            <person name="Li T."/>
            <person name="Gao L."/>
            <person name="Zhang X."/>
            <person name="Wang H."/>
            <person name="Yang Z."/>
            <person name="Liu X."/>
            <person name="Jiang W."/>
            <person name="Mao L."/>
            <person name="Kong X."/>
            <person name="Jiao Y."/>
            <person name="Jia J."/>
        </authorList>
    </citation>
    <scope>NUCLEOTIDE SEQUENCE [LARGE SCALE GENOMIC DNA]</scope>
    <source>
        <strain evidence="3">cv. AL8/78</strain>
    </source>
</reference>
<dbReference type="STRING" id="200361.A0A453DET0"/>
<dbReference type="Proteomes" id="UP000015105">
    <property type="component" value="Chromosome 2D"/>
</dbReference>
<proteinExistence type="predicted"/>
<dbReference type="Pfam" id="PF04937">
    <property type="entry name" value="DUF659"/>
    <property type="match status" value="1"/>
</dbReference>
<dbReference type="Gramene" id="AET2Gv21212500.2">
    <property type="protein sequence ID" value="AET2Gv21212500.2"/>
    <property type="gene ID" value="AET2Gv21212500"/>
</dbReference>
<feature type="domain" description="DUF659" evidence="1">
    <location>
        <begin position="2"/>
        <end position="115"/>
    </location>
</feature>
<evidence type="ECO:0000259" key="1">
    <source>
        <dbReference type="Pfam" id="PF04937"/>
    </source>
</evidence>
<organism evidence="2 3">
    <name type="scientific">Aegilops tauschii subsp. strangulata</name>
    <name type="common">Goatgrass</name>
    <dbReference type="NCBI Taxonomy" id="200361"/>
    <lineage>
        <taxon>Eukaryota</taxon>
        <taxon>Viridiplantae</taxon>
        <taxon>Streptophyta</taxon>
        <taxon>Embryophyta</taxon>
        <taxon>Tracheophyta</taxon>
        <taxon>Spermatophyta</taxon>
        <taxon>Magnoliopsida</taxon>
        <taxon>Liliopsida</taxon>
        <taxon>Poales</taxon>
        <taxon>Poaceae</taxon>
        <taxon>BOP clade</taxon>
        <taxon>Pooideae</taxon>
        <taxon>Triticodae</taxon>
        <taxon>Triticeae</taxon>
        <taxon>Triticinae</taxon>
        <taxon>Aegilops</taxon>
    </lineage>
</organism>
<dbReference type="EnsemblPlants" id="AET2Gv21212500.2">
    <property type="protein sequence ID" value="AET2Gv21212500.2"/>
    <property type="gene ID" value="AET2Gv21212500"/>
</dbReference>
<protein>
    <recommendedName>
        <fullName evidence="1">DUF659 domain-containing protein</fullName>
    </recommendedName>
</protein>
<reference evidence="2" key="5">
    <citation type="journal article" date="2021" name="G3 (Bethesda)">
        <title>Aegilops tauschii genome assembly Aet v5.0 features greater sequence contiguity and improved annotation.</title>
        <authorList>
            <person name="Wang L."/>
            <person name="Zhu T."/>
            <person name="Rodriguez J.C."/>
            <person name="Deal K.R."/>
            <person name="Dubcovsky J."/>
            <person name="McGuire P.E."/>
            <person name="Lux T."/>
            <person name="Spannagl M."/>
            <person name="Mayer K.F.X."/>
            <person name="Baldrich P."/>
            <person name="Meyers B.C."/>
            <person name="Huo N."/>
            <person name="Gu Y.Q."/>
            <person name="Zhou H."/>
            <person name="Devos K.M."/>
            <person name="Bennetzen J.L."/>
            <person name="Unver T."/>
            <person name="Budak H."/>
            <person name="Gulick P.J."/>
            <person name="Galiba G."/>
            <person name="Kalapos B."/>
            <person name="Nelson D.R."/>
            <person name="Li P."/>
            <person name="You F.M."/>
            <person name="Luo M.C."/>
            <person name="Dvorak J."/>
        </authorList>
    </citation>
    <scope>NUCLEOTIDE SEQUENCE [LARGE SCALE GENOMIC DNA]</scope>
    <source>
        <strain evidence="2">cv. AL8/78</strain>
    </source>
</reference>
<dbReference type="SUPFAM" id="SSF53098">
    <property type="entry name" value="Ribonuclease H-like"/>
    <property type="match status" value="1"/>
</dbReference>
<dbReference type="PANTHER" id="PTHR32166">
    <property type="entry name" value="OSJNBA0013A04.12 PROTEIN"/>
    <property type="match status" value="1"/>
</dbReference>
<evidence type="ECO:0000313" key="3">
    <source>
        <dbReference type="Proteomes" id="UP000015105"/>
    </source>
</evidence>
<reference evidence="2" key="4">
    <citation type="submission" date="2019-03" db="UniProtKB">
        <authorList>
            <consortium name="EnsemblPlants"/>
        </authorList>
    </citation>
    <scope>IDENTIFICATION</scope>
</reference>
<dbReference type="PANTHER" id="PTHR32166:SF74">
    <property type="entry name" value="OS05G0256350 PROTEIN"/>
    <property type="match status" value="1"/>
</dbReference>
<dbReference type="InterPro" id="IPR007021">
    <property type="entry name" value="DUF659"/>
</dbReference>
<sequence length="196" mass="22058">TTDAWTDKRGRGVMNLVVHSAYGVVFVDSVDCPDVRKDAKMIFDLVDRCIEEIGEKNVVQVVMDNASVNIASAVMMKVKRPSLFWNGCAAHTIDLMLEDTRKLPIIEQTIAKGKVVTVFLYAHTSVLALMRKFLGKDLVHSGITWFATTYLNLKSLQDNKKEHHLKKAKGKNAAKIIRSETFWKAVDTAVNFFEPM</sequence>
<keyword evidence="3" id="KW-1185">Reference proteome</keyword>
<reference evidence="3" key="1">
    <citation type="journal article" date="2014" name="Science">
        <title>Ancient hybridizations among the ancestral genomes of bread wheat.</title>
        <authorList>
            <consortium name="International Wheat Genome Sequencing Consortium,"/>
            <person name="Marcussen T."/>
            <person name="Sandve S.R."/>
            <person name="Heier L."/>
            <person name="Spannagl M."/>
            <person name="Pfeifer M."/>
            <person name="Jakobsen K.S."/>
            <person name="Wulff B.B."/>
            <person name="Steuernagel B."/>
            <person name="Mayer K.F."/>
            <person name="Olsen O.A."/>
        </authorList>
    </citation>
    <scope>NUCLEOTIDE SEQUENCE [LARGE SCALE GENOMIC DNA]</scope>
    <source>
        <strain evidence="3">cv. AL8/78</strain>
    </source>
</reference>